<evidence type="ECO:0000256" key="7">
    <source>
        <dbReference type="ARBA" id="ARBA00022989"/>
    </source>
</evidence>
<sequence>MPGRPGGFGPPGRGPVVKPKQFQATMKRLWSYFGKERAGLALIAVFVALSAAIGVAGPYLIGVGVDAIADGDMGLLPVVIVALTAAYVGEGALSFLQGWMMAGLSQRVVAGLRASLFAKLQKLPLGFFDSRSHGEVMSRLTNDLDNVSTTISQSTVQLMSGSLAILGSLIMMLVLSPLLTLAALVTVPLVFLLARTITKRTSVLFKDQQAHLGALNGHIEETITGQQIVKAFNHEEKSIEQFETVNVKLYDAAVKAQVWSGFMMPLLSVINNIGFAAIALTGGLLAVKGSITVGVIASFVGYSRQFVRPLNELAQTYNVLQAGVAGAERAFEVLDEKEEAPDAPDAVELRRPEGKVVFENVSFGYRADVPILRNVSFEAPERSATALVGPTGAGKTTIVNLVTRFYDPTGGRILLDGRDIREYTRDSLRRAFGIVLQDTYLFSGTVKDNIKYGKPDATDEEVVAAARAANADVFIRRLPQGYDTVLTENGGNISQGQRQLLAIARVVLAQPSILILDEATSSIDTRTELHIQEALLNVMRDRTSFVIAHRLNTIRDADTIMVIDRGEVAERGDHDALMRREGTYYQMFYNQFRNLQAAGEEG</sequence>
<dbReference type="PANTHER" id="PTHR43394">
    <property type="entry name" value="ATP-DEPENDENT PERMEASE MDL1, MITOCHONDRIAL"/>
    <property type="match status" value="1"/>
</dbReference>
<dbReference type="GO" id="GO:0015421">
    <property type="term" value="F:ABC-type oligopeptide transporter activity"/>
    <property type="evidence" value="ECO:0007669"/>
    <property type="project" value="TreeGrafter"/>
</dbReference>
<feature type="domain" description="ABC transmembrane type-1" evidence="11">
    <location>
        <begin position="41"/>
        <end position="322"/>
    </location>
</feature>
<evidence type="ECO:0000259" key="11">
    <source>
        <dbReference type="PROSITE" id="PS50929"/>
    </source>
</evidence>
<dbReference type="InterPro" id="IPR003593">
    <property type="entry name" value="AAA+_ATPase"/>
</dbReference>
<dbReference type="GO" id="GO:0016887">
    <property type="term" value="F:ATP hydrolysis activity"/>
    <property type="evidence" value="ECO:0007669"/>
    <property type="project" value="InterPro"/>
</dbReference>
<feature type="domain" description="ABC transporter" evidence="10">
    <location>
        <begin position="356"/>
        <end position="590"/>
    </location>
</feature>
<dbReference type="Proteomes" id="UP000309676">
    <property type="component" value="Unassembled WGS sequence"/>
</dbReference>
<evidence type="ECO:0000256" key="9">
    <source>
        <dbReference type="SAM" id="Phobius"/>
    </source>
</evidence>
<keyword evidence="6 12" id="KW-0067">ATP-binding</keyword>
<dbReference type="GO" id="GO:0005524">
    <property type="term" value="F:ATP binding"/>
    <property type="evidence" value="ECO:0007669"/>
    <property type="project" value="UniProtKB-KW"/>
</dbReference>
<protein>
    <submittedName>
        <fullName evidence="12">ABC transporter ATP-binding protein</fullName>
    </submittedName>
</protein>
<dbReference type="CDD" id="cd18547">
    <property type="entry name" value="ABC_6TM_Tm288_like"/>
    <property type="match status" value="1"/>
</dbReference>
<reference evidence="12 13" key="1">
    <citation type="submission" date="2019-05" db="EMBL/GenBank/DDBJ databases">
        <authorList>
            <person name="Narsing Rao M.P."/>
            <person name="Li W.J."/>
        </authorList>
    </citation>
    <scope>NUCLEOTIDE SEQUENCE [LARGE SCALE GENOMIC DNA]</scope>
    <source>
        <strain evidence="12 13">SYSU_K30003</strain>
    </source>
</reference>
<dbReference type="SUPFAM" id="SSF90123">
    <property type="entry name" value="ABC transporter transmembrane region"/>
    <property type="match status" value="1"/>
</dbReference>
<dbReference type="GO" id="GO:0005886">
    <property type="term" value="C:plasma membrane"/>
    <property type="evidence" value="ECO:0007669"/>
    <property type="project" value="UniProtKB-SubCell"/>
</dbReference>
<keyword evidence="13" id="KW-1185">Reference proteome</keyword>
<comment type="subcellular location">
    <subcellularLocation>
        <location evidence="1">Cell membrane</location>
        <topology evidence="1">Multi-pass membrane protein</topology>
    </subcellularLocation>
</comment>
<dbReference type="InterPro" id="IPR003439">
    <property type="entry name" value="ABC_transporter-like_ATP-bd"/>
</dbReference>
<dbReference type="InterPro" id="IPR027417">
    <property type="entry name" value="P-loop_NTPase"/>
</dbReference>
<dbReference type="Gene3D" id="3.40.50.300">
    <property type="entry name" value="P-loop containing nucleotide triphosphate hydrolases"/>
    <property type="match status" value="1"/>
</dbReference>
<keyword evidence="4 9" id="KW-0812">Transmembrane</keyword>
<comment type="caution">
    <text evidence="12">The sequence shown here is derived from an EMBL/GenBank/DDBJ whole genome shotgun (WGS) entry which is preliminary data.</text>
</comment>
<dbReference type="SMART" id="SM00382">
    <property type="entry name" value="AAA"/>
    <property type="match status" value="1"/>
</dbReference>
<evidence type="ECO:0000256" key="8">
    <source>
        <dbReference type="ARBA" id="ARBA00023136"/>
    </source>
</evidence>
<dbReference type="InterPro" id="IPR036640">
    <property type="entry name" value="ABC1_TM_sf"/>
</dbReference>
<gene>
    <name evidence="12" type="ORF">FE782_13630</name>
</gene>
<dbReference type="SUPFAM" id="SSF52540">
    <property type="entry name" value="P-loop containing nucleoside triphosphate hydrolases"/>
    <property type="match status" value="1"/>
</dbReference>
<feature type="transmembrane region" description="Helical" evidence="9">
    <location>
        <begin position="73"/>
        <end position="96"/>
    </location>
</feature>
<keyword evidence="8 9" id="KW-0472">Membrane</keyword>
<dbReference type="PROSITE" id="PS50929">
    <property type="entry name" value="ABC_TM1F"/>
    <property type="match status" value="1"/>
</dbReference>
<dbReference type="InterPro" id="IPR011527">
    <property type="entry name" value="ABC1_TM_dom"/>
</dbReference>
<feature type="transmembrane region" description="Helical" evidence="9">
    <location>
        <begin position="163"/>
        <end position="194"/>
    </location>
</feature>
<keyword evidence="7 9" id="KW-1133">Transmembrane helix</keyword>
<evidence type="ECO:0000313" key="12">
    <source>
        <dbReference type="EMBL" id="TLS51717.1"/>
    </source>
</evidence>
<name>A0A5R9G5R6_9BACL</name>
<evidence type="ECO:0000256" key="4">
    <source>
        <dbReference type="ARBA" id="ARBA00022692"/>
    </source>
</evidence>
<evidence type="ECO:0000256" key="5">
    <source>
        <dbReference type="ARBA" id="ARBA00022741"/>
    </source>
</evidence>
<dbReference type="InterPro" id="IPR017871">
    <property type="entry name" value="ABC_transporter-like_CS"/>
</dbReference>
<keyword evidence="3" id="KW-1003">Cell membrane</keyword>
<dbReference type="FunFam" id="1.20.1560.10:FF:000011">
    <property type="entry name" value="Multidrug ABC transporter ATP-binding protein"/>
    <property type="match status" value="1"/>
</dbReference>
<accession>A0A5R9G5R6</accession>
<evidence type="ECO:0000256" key="6">
    <source>
        <dbReference type="ARBA" id="ARBA00022840"/>
    </source>
</evidence>
<dbReference type="PROSITE" id="PS50893">
    <property type="entry name" value="ABC_TRANSPORTER_2"/>
    <property type="match status" value="1"/>
</dbReference>
<dbReference type="CDD" id="cd03254">
    <property type="entry name" value="ABCC_Glucan_exporter_like"/>
    <property type="match status" value="1"/>
</dbReference>
<dbReference type="OrthoDB" id="9770415at2"/>
<organism evidence="12 13">
    <name type="scientific">Paenibacillus antri</name>
    <dbReference type="NCBI Taxonomy" id="2582848"/>
    <lineage>
        <taxon>Bacteria</taxon>
        <taxon>Bacillati</taxon>
        <taxon>Bacillota</taxon>
        <taxon>Bacilli</taxon>
        <taxon>Bacillales</taxon>
        <taxon>Paenibacillaceae</taxon>
        <taxon>Paenibacillus</taxon>
    </lineage>
</organism>
<dbReference type="Pfam" id="PF00664">
    <property type="entry name" value="ABC_membrane"/>
    <property type="match status" value="1"/>
</dbReference>
<evidence type="ECO:0000256" key="1">
    <source>
        <dbReference type="ARBA" id="ARBA00004651"/>
    </source>
</evidence>
<dbReference type="PROSITE" id="PS00211">
    <property type="entry name" value="ABC_TRANSPORTER_1"/>
    <property type="match status" value="1"/>
</dbReference>
<dbReference type="Gene3D" id="1.20.1560.10">
    <property type="entry name" value="ABC transporter type 1, transmembrane domain"/>
    <property type="match status" value="1"/>
</dbReference>
<proteinExistence type="predicted"/>
<dbReference type="EMBL" id="VCIW01000008">
    <property type="protein sequence ID" value="TLS51717.1"/>
    <property type="molecule type" value="Genomic_DNA"/>
</dbReference>
<dbReference type="Pfam" id="PF00005">
    <property type="entry name" value="ABC_tran"/>
    <property type="match status" value="1"/>
</dbReference>
<evidence type="ECO:0000313" key="13">
    <source>
        <dbReference type="Proteomes" id="UP000309676"/>
    </source>
</evidence>
<evidence type="ECO:0000256" key="2">
    <source>
        <dbReference type="ARBA" id="ARBA00022448"/>
    </source>
</evidence>
<evidence type="ECO:0000259" key="10">
    <source>
        <dbReference type="PROSITE" id="PS50893"/>
    </source>
</evidence>
<keyword evidence="5" id="KW-0547">Nucleotide-binding</keyword>
<keyword evidence="2" id="KW-0813">Transport</keyword>
<dbReference type="InterPro" id="IPR039421">
    <property type="entry name" value="Type_1_exporter"/>
</dbReference>
<evidence type="ECO:0000256" key="3">
    <source>
        <dbReference type="ARBA" id="ARBA00022475"/>
    </source>
</evidence>
<dbReference type="AlphaFoldDB" id="A0A5R9G5R6"/>
<dbReference type="FunFam" id="3.40.50.300:FF:000287">
    <property type="entry name" value="Multidrug ABC transporter ATP-binding protein"/>
    <property type="match status" value="1"/>
</dbReference>
<feature type="transmembrane region" description="Helical" evidence="9">
    <location>
        <begin position="38"/>
        <end position="61"/>
    </location>
</feature>
<dbReference type="PANTHER" id="PTHR43394:SF1">
    <property type="entry name" value="ATP-BINDING CASSETTE SUB-FAMILY B MEMBER 10, MITOCHONDRIAL"/>
    <property type="match status" value="1"/>
</dbReference>